<proteinExistence type="predicted"/>
<accession>A0ABC8R219</accession>
<dbReference type="Proteomes" id="UP001642360">
    <property type="component" value="Unassembled WGS sequence"/>
</dbReference>
<name>A0ABC8R219_9AQUA</name>
<gene>
    <name evidence="1" type="ORF">ILEXP_LOCUS6395</name>
</gene>
<keyword evidence="2" id="KW-1185">Reference proteome</keyword>
<dbReference type="EMBL" id="CAUOFW020000929">
    <property type="protein sequence ID" value="CAK9139041.1"/>
    <property type="molecule type" value="Genomic_DNA"/>
</dbReference>
<comment type="caution">
    <text evidence="1">The sequence shown here is derived from an EMBL/GenBank/DDBJ whole genome shotgun (WGS) entry which is preliminary data.</text>
</comment>
<evidence type="ECO:0000313" key="1">
    <source>
        <dbReference type="EMBL" id="CAK9139041.1"/>
    </source>
</evidence>
<reference evidence="1 2" key="1">
    <citation type="submission" date="2024-02" db="EMBL/GenBank/DDBJ databases">
        <authorList>
            <person name="Vignale AGUSTIN F."/>
            <person name="Sosa J E."/>
            <person name="Modenutti C."/>
        </authorList>
    </citation>
    <scope>NUCLEOTIDE SEQUENCE [LARGE SCALE GENOMIC DNA]</scope>
</reference>
<dbReference type="AlphaFoldDB" id="A0ABC8R219"/>
<evidence type="ECO:0000313" key="2">
    <source>
        <dbReference type="Proteomes" id="UP001642360"/>
    </source>
</evidence>
<protein>
    <submittedName>
        <fullName evidence="1">Uncharacterized protein</fullName>
    </submittedName>
</protein>
<organism evidence="1 2">
    <name type="scientific">Ilex paraguariensis</name>
    <name type="common">yerba mate</name>
    <dbReference type="NCBI Taxonomy" id="185542"/>
    <lineage>
        <taxon>Eukaryota</taxon>
        <taxon>Viridiplantae</taxon>
        <taxon>Streptophyta</taxon>
        <taxon>Embryophyta</taxon>
        <taxon>Tracheophyta</taxon>
        <taxon>Spermatophyta</taxon>
        <taxon>Magnoliopsida</taxon>
        <taxon>eudicotyledons</taxon>
        <taxon>Gunneridae</taxon>
        <taxon>Pentapetalae</taxon>
        <taxon>asterids</taxon>
        <taxon>campanulids</taxon>
        <taxon>Aquifoliales</taxon>
        <taxon>Aquifoliaceae</taxon>
        <taxon>Ilex</taxon>
    </lineage>
</organism>
<sequence>MALPQSYLHGMSKLCICGYRAISCDLQQGLFFNFSKEEEKKKGGILKVMLKDPGQMSSFFYRPTSSNMVLYSTIIPEITFEKWRSFKAREFISLYTSLTKQLI</sequence>